<dbReference type="Gene3D" id="1.10.260.50">
    <property type="match status" value="1"/>
</dbReference>
<sequence>MIYLDYAATCPLSKEAADAYVRTATEFYGNTESFHDIGSRAHDLLEQCRLTLASFLHVPSSGIYFTSGGTESNLICIRSLLTLTNTKGHIITTLAEHSSISNFLSILEDNGYEVTYLPFDHNGQIDSKQFAAAIRPDTILAIIQHANSELGSIQPIEEISALCKIHQIYLHCDCVHSFTKVDITPVSQVVDSLAISAHKFYGPKGAGLAYIHPAHPIRGLLPNTSHEKGLRPGTVNLPAIVAMTIAADESMRTWKQTRTHAQILRQAFITHCVHFDSIIYEAPKERQIPSTIGMRIPGIEGQYVMLEANRKGFCIATGSACATNAQLPSSAMSAIGVNGKAAKEFFRISTGTETSKEQLIALAELLATIKESMG</sequence>
<dbReference type="PANTHER" id="PTHR11601">
    <property type="entry name" value="CYSTEINE DESULFURYLASE FAMILY MEMBER"/>
    <property type="match status" value="1"/>
</dbReference>
<dbReference type="SUPFAM" id="SSF53383">
    <property type="entry name" value="PLP-dependent transferases"/>
    <property type="match status" value="1"/>
</dbReference>
<dbReference type="Gene3D" id="3.90.1150.10">
    <property type="entry name" value="Aspartate Aminotransferase, domain 1"/>
    <property type="match status" value="1"/>
</dbReference>
<protein>
    <recommendedName>
        <fullName evidence="3">Aminotransferase class V domain-containing protein</fullName>
    </recommendedName>
</protein>
<dbReference type="Pfam" id="PF00266">
    <property type="entry name" value="Aminotran_5"/>
    <property type="match status" value="1"/>
</dbReference>
<keyword evidence="2" id="KW-0663">Pyridoxal phosphate</keyword>
<comment type="cofactor">
    <cofactor evidence="1">
        <name>pyridoxal 5'-phosphate</name>
        <dbReference type="ChEBI" id="CHEBI:597326"/>
    </cofactor>
</comment>
<evidence type="ECO:0000259" key="3">
    <source>
        <dbReference type="Pfam" id="PF00266"/>
    </source>
</evidence>
<dbReference type="InterPro" id="IPR016454">
    <property type="entry name" value="Cysteine_dSase"/>
</dbReference>
<evidence type="ECO:0000313" key="4">
    <source>
        <dbReference type="EMBL" id="ASV68850.1"/>
    </source>
</evidence>
<keyword evidence="5" id="KW-1185">Reference proteome</keyword>
<dbReference type="RefSeq" id="WP_095372416.1">
    <property type="nucleotide sequence ID" value="NZ_CP022983.1"/>
</dbReference>
<dbReference type="InterPro" id="IPR015422">
    <property type="entry name" value="PyrdxlP-dep_Trfase_small"/>
</dbReference>
<accession>A0A248TL81</accession>
<evidence type="ECO:0000256" key="1">
    <source>
        <dbReference type="ARBA" id="ARBA00001933"/>
    </source>
</evidence>
<dbReference type="EMBL" id="CP022983">
    <property type="protein sequence ID" value="ASV68850.1"/>
    <property type="molecule type" value="Genomic_DNA"/>
</dbReference>
<dbReference type="InterPro" id="IPR000192">
    <property type="entry name" value="Aminotrans_V_dom"/>
</dbReference>
<gene>
    <name evidence="4" type="ORF">CKF48_17060</name>
</gene>
<dbReference type="Proteomes" id="UP000215137">
    <property type="component" value="Chromosome"/>
</dbReference>
<dbReference type="PANTHER" id="PTHR11601:SF36">
    <property type="entry name" value="CYSTEINE DESULFURASE NIFS-RELATED"/>
    <property type="match status" value="1"/>
</dbReference>
<evidence type="ECO:0000313" key="5">
    <source>
        <dbReference type="Proteomes" id="UP000215137"/>
    </source>
</evidence>
<dbReference type="InterPro" id="IPR015424">
    <property type="entry name" value="PyrdxlP-dep_Trfase"/>
</dbReference>
<dbReference type="AlphaFoldDB" id="A0A248TL81"/>
<dbReference type="NCBIfam" id="NF002806">
    <property type="entry name" value="PRK02948.1"/>
    <property type="match status" value="1"/>
</dbReference>
<evidence type="ECO:0000256" key="2">
    <source>
        <dbReference type="ARBA" id="ARBA00022898"/>
    </source>
</evidence>
<feature type="domain" description="Aminotransferase class V" evidence="3">
    <location>
        <begin position="2"/>
        <end position="359"/>
    </location>
</feature>
<organism evidence="4 5">
    <name type="scientific">Cytobacillus kochii</name>
    <dbReference type="NCBI Taxonomy" id="859143"/>
    <lineage>
        <taxon>Bacteria</taxon>
        <taxon>Bacillati</taxon>
        <taxon>Bacillota</taxon>
        <taxon>Bacilli</taxon>
        <taxon>Bacillales</taxon>
        <taxon>Bacillaceae</taxon>
        <taxon>Cytobacillus</taxon>
    </lineage>
</organism>
<dbReference type="OrthoDB" id="9808002at2"/>
<name>A0A248TL81_9BACI</name>
<reference evidence="4 5" key="1">
    <citation type="submission" date="2017-08" db="EMBL/GenBank/DDBJ databases">
        <title>Complete Genome Sequence of Bacillus kochii Oregon-R-modENCODE STRAIN BDGP4, isolated from Drosophila melanogaster gut.</title>
        <authorList>
            <person name="Wan K.H."/>
            <person name="Yu C."/>
            <person name="Park S."/>
            <person name="Hammonds A.S."/>
            <person name="Booth B.W."/>
            <person name="Celniker S.E."/>
        </authorList>
    </citation>
    <scope>NUCLEOTIDE SEQUENCE [LARGE SCALE GENOMIC DNA]</scope>
    <source>
        <strain evidence="4 5">BDGP4</strain>
    </source>
</reference>
<dbReference type="KEGG" id="bko:CKF48_17060"/>
<dbReference type="GO" id="GO:0003824">
    <property type="term" value="F:catalytic activity"/>
    <property type="evidence" value="ECO:0007669"/>
    <property type="project" value="UniProtKB-ARBA"/>
</dbReference>
<dbReference type="InterPro" id="IPR015421">
    <property type="entry name" value="PyrdxlP-dep_Trfase_major"/>
</dbReference>
<dbReference type="Gene3D" id="3.40.640.10">
    <property type="entry name" value="Type I PLP-dependent aspartate aminotransferase-like (Major domain)"/>
    <property type="match status" value="1"/>
</dbReference>
<proteinExistence type="predicted"/>
<dbReference type="PIRSF" id="PIRSF005572">
    <property type="entry name" value="NifS"/>
    <property type="match status" value="1"/>
</dbReference>